<dbReference type="GO" id="GO:0005829">
    <property type="term" value="C:cytosol"/>
    <property type="evidence" value="ECO:0007669"/>
    <property type="project" value="TreeGrafter"/>
</dbReference>
<dbReference type="GO" id="GO:0004362">
    <property type="term" value="F:glutathione-disulfide reductase (NADPH) activity"/>
    <property type="evidence" value="ECO:0007669"/>
    <property type="project" value="TreeGrafter"/>
</dbReference>
<dbReference type="EMBL" id="BLQM01000122">
    <property type="protein sequence ID" value="GMH66463.1"/>
    <property type="molecule type" value="Genomic_DNA"/>
</dbReference>
<sequence>MRESVQNHIRGLNFNYRVTLREKNVTYLNKLGKFINPHTLEVTDKKGKVSQLTASRFVVATGGRPTTLDCEGGEHAITSDDIFSLEQVRSCEERERRDWEYDNCDRNEAP</sequence>
<evidence type="ECO:0000313" key="8">
    <source>
        <dbReference type="Proteomes" id="UP001162640"/>
    </source>
</evidence>
<evidence type="ECO:0000313" key="7">
    <source>
        <dbReference type="EMBL" id="GMH66463.1"/>
    </source>
</evidence>
<comment type="cofactor">
    <cofactor evidence="1">
        <name>FAD</name>
        <dbReference type="ChEBI" id="CHEBI:57692"/>
    </cofactor>
</comment>
<evidence type="ECO:0000256" key="5">
    <source>
        <dbReference type="ARBA" id="ARBA00023284"/>
    </source>
</evidence>
<evidence type="ECO:0000256" key="2">
    <source>
        <dbReference type="ARBA" id="ARBA00007532"/>
    </source>
</evidence>
<dbReference type="GO" id="GO:0005739">
    <property type="term" value="C:mitochondrion"/>
    <property type="evidence" value="ECO:0007669"/>
    <property type="project" value="TreeGrafter"/>
</dbReference>
<dbReference type="InterPro" id="IPR046952">
    <property type="entry name" value="GSHR/TRXR-like"/>
</dbReference>
<evidence type="ECO:0000256" key="4">
    <source>
        <dbReference type="ARBA" id="ARBA00023157"/>
    </source>
</evidence>
<dbReference type="InterPro" id="IPR036188">
    <property type="entry name" value="FAD/NAD-bd_sf"/>
</dbReference>
<dbReference type="InterPro" id="IPR023753">
    <property type="entry name" value="FAD/NAD-binding_dom"/>
</dbReference>
<keyword evidence="5" id="KW-0676">Redox-active center</keyword>
<reference evidence="8" key="1">
    <citation type="journal article" date="2023" name="Commun. Biol.">
        <title>Genome analysis of Parmales, the sister group of diatoms, reveals the evolutionary specialization of diatoms from phago-mixotrophs to photoautotrophs.</title>
        <authorList>
            <person name="Ban H."/>
            <person name="Sato S."/>
            <person name="Yoshikawa S."/>
            <person name="Yamada K."/>
            <person name="Nakamura Y."/>
            <person name="Ichinomiya M."/>
            <person name="Sato N."/>
            <person name="Blanc-Mathieu R."/>
            <person name="Endo H."/>
            <person name="Kuwata A."/>
            <person name="Ogata H."/>
        </authorList>
    </citation>
    <scope>NUCLEOTIDE SEQUENCE [LARGE SCALE GENOMIC DNA]</scope>
</reference>
<accession>A0A9W7E8C2</accession>
<dbReference type="PANTHER" id="PTHR42737">
    <property type="entry name" value="GLUTATHIONE REDUCTASE"/>
    <property type="match status" value="1"/>
</dbReference>
<dbReference type="Pfam" id="PF07992">
    <property type="entry name" value="Pyr_redox_2"/>
    <property type="match status" value="1"/>
</dbReference>
<protein>
    <recommendedName>
        <fullName evidence="6">FAD/NAD(P)-binding domain-containing protein</fullName>
    </recommendedName>
</protein>
<evidence type="ECO:0000256" key="3">
    <source>
        <dbReference type="ARBA" id="ARBA00023002"/>
    </source>
</evidence>
<comment type="caution">
    <text evidence="7">The sequence shown here is derived from an EMBL/GenBank/DDBJ whole genome shotgun (WGS) entry which is preliminary data.</text>
</comment>
<dbReference type="AlphaFoldDB" id="A0A9W7E8C2"/>
<keyword evidence="4" id="KW-1015">Disulfide bond</keyword>
<keyword evidence="3" id="KW-0560">Oxidoreductase</keyword>
<dbReference type="Proteomes" id="UP001162640">
    <property type="component" value="Unassembled WGS sequence"/>
</dbReference>
<dbReference type="GO" id="GO:0006749">
    <property type="term" value="P:glutathione metabolic process"/>
    <property type="evidence" value="ECO:0007669"/>
    <property type="project" value="TreeGrafter"/>
</dbReference>
<organism evidence="7 8">
    <name type="scientific">Triparma laevis f. inornata</name>
    <dbReference type="NCBI Taxonomy" id="1714386"/>
    <lineage>
        <taxon>Eukaryota</taxon>
        <taxon>Sar</taxon>
        <taxon>Stramenopiles</taxon>
        <taxon>Ochrophyta</taxon>
        <taxon>Bolidophyceae</taxon>
        <taxon>Parmales</taxon>
        <taxon>Triparmaceae</taxon>
        <taxon>Triparma</taxon>
    </lineage>
</organism>
<dbReference type="SUPFAM" id="SSF51905">
    <property type="entry name" value="FAD/NAD(P)-binding domain"/>
    <property type="match status" value="1"/>
</dbReference>
<dbReference type="GO" id="GO:0045454">
    <property type="term" value="P:cell redox homeostasis"/>
    <property type="evidence" value="ECO:0007669"/>
    <property type="project" value="InterPro"/>
</dbReference>
<evidence type="ECO:0000259" key="6">
    <source>
        <dbReference type="Pfam" id="PF07992"/>
    </source>
</evidence>
<comment type="similarity">
    <text evidence="2">Belongs to the class-I pyridine nucleotide-disulfide oxidoreductase family.</text>
</comment>
<evidence type="ECO:0000256" key="1">
    <source>
        <dbReference type="ARBA" id="ARBA00001974"/>
    </source>
</evidence>
<dbReference type="PANTHER" id="PTHR42737:SF2">
    <property type="entry name" value="GLUTATHIONE REDUCTASE"/>
    <property type="match status" value="1"/>
</dbReference>
<dbReference type="GO" id="GO:0050660">
    <property type="term" value="F:flavin adenine dinucleotide binding"/>
    <property type="evidence" value="ECO:0007669"/>
    <property type="project" value="InterPro"/>
</dbReference>
<name>A0A9W7E8C2_9STRA</name>
<gene>
    <name evidence="7" type="ORF">TL16_g04436</name>
</gene>
<dbReference type="Gene3D" id="3.50.50.60">
    <property type="entry name" value="FAD/NAD(P)-binding domain"/>
    <property type="match status" value="1"/>
</dbReference>
<dbReference type="GO" id="GO:0034599">
    <property type="term" value="P:cellular response to oxidative stress"/>
    <property type="evidence" value="ECO:0007669"/>
    <property type="project" value="TreeGrafter"/>
</dbReference>
<proteinExistence type="inferred from homology"/>
<feature type="domain" description="FAD/NAD(P)-binding" evidence="6">
    <location>
        <begin position="6"/>
        <end position="89"/>
    </location>
</feature>